<gene>
    <name evidence="8" type="ORF">EPUL_005492</name>
</gene>
<dbReference type="GO" id="GO:0016616">
    <property type="term" value="F:oxidoreductase activity, acting on the CH-OH group of donors, NAD or NADP as acceptor"/>
    <property type="evidence" value="ECO:0007669"/>
    <property type="project" value="InterPro"/>
</dbReference>
<feature type="region of interest" description="Disordered" evidence="5">
    <location>
        <begin position="1"/>
        <end position="23"/>
    </location>
</feature>
<organism evidence="8 9">
    <name type="scientific">Erysiphe pulchra</name>
    <dbReference type="NCBI Taxonomy" id="225359"/>
    <lineage>
        <taxon>Eukaryota</taxon>
        <taxon>Fungi</taxon>
        <taxon>Dikarya</taxon>
        <taxon>Ascomycota</taxon>
        <taxon>Pezizomycotina</taxon>
        <taxon>Leotiomycetes</taxon>
        <taxon>Erysiphales</taxon>
        <taxon>Erysiphaceae</taxon>
        <taxon>Erysiphe</taxon>
    </lineage>
</organism>
<dbReference type="Gene3D" id="3.90.180.10">
    <property type="entry name" value="Medium-chain alcohol dehydrogenases, catalytic domain"/>
    <property type="match status" value="2"/>
</dbReference>
<reference evidence="8 9" key="1">
    <citation type="submission" date="2017-10" db="EMBL/GenBank/DDBJ databases">
        <title>Development of genomic resources for the powdery mildew, Erysiphe pulchra.</title>
        <authorList>
            <person name="Wadl P.A."/>
            <person name="Mack B.M."/>
            <person name="Moore G."/>
            <person name="Beltz S.B."/>
        </authorList>
    </citation>
    <scope>NUCLEOTIDE SEQUENCE [LARGE SCALE GENOMIC DNA]</scope>
    <source>
        <strain evidence="8">Cflorida</strain>
    </source>
</reference>
<keyword evidence="4" id="KW-0560">Oxidoreductase</keyword>
<dbReference type="InterPro" id="IPR047109">
    <property type="entry name" value="CAD-like"/>
</dbReference>
<evidence type="ECO:0000313" key="9">
    <source>
        <dbReference type="Proteomes" id="UP000237438"/>
    </source>
</evidence>
<feature type="non-terminal residue" evidence="8">
    <location>
        <position position="1"/>
    </location>
</feature>
<evidence type="ECO:0000256" key="5">
    <source>
        <dbReference type="SAM" id="MobiDB-lite"/>
    </source>
</evidence>
<dbReference type="InterPro" id="IPR013154">
    <property type="entry name" value="ADH-like_N"/>
</dbReference>
<proteinExistence type="predicted"/>
<dbReference type="PANTHER" id="PTHR42683">
    <property type="entry name" value="ALDEHYDE REDUCTASE"/>
    <property type="match status" value="1"/>
</dbReference>
<dbReference type="STRING" id="225359.A0A2S4PID9"/>
<dbReference type="SUPFAM" id="SSF51735">
    <property type="entry name" value="NAD(P)-binding Rossmann-fold domains"/>
    <property type="match status" value="1"/>
</dbReference>
<name>A0A2S4PID9_9PEZI</name>
<comment type="cofactor">
    <cofactor evidence="1">
        <name>Zn(2+)</name>
        <dbReference type="ChEBI" id="CHEBI:29105"/>
    </cofactor>
</comment>
<dbReference type="GO" id="GO:0046872">
    <property type="term" value="F:metal ion binding"/>
    <property type="evidence" value="ECO:0007669"/>
    <property type="project" value="UniProtKB-KW"/>
</dbReference>
<dbReference type="AlphaFoldDB" id="A0A2S4PID9"/>
<dbReference type="InterPro" id="IPR036291">
    <property type="entry name" value="NAD(P)-bd_dom_sf"/>
</dbReference>
<keyword evidence="9" id="KW-1185">Reference proteome</keyword>
<dbReference type="Pfam" id="PF08240">
    <property type="entry name" value="ADH_N"/>
    <property type="match status" value="1"/>
</dbReference>
<feature type="domain" description="Alcohol dehydrogenase-like C-terminal" evidence="6">
    <location>
        <begin position="123"/>
        <end position="232"/>
    </location>
</feature>
<evidence type="ECO:0008006" key="10">
    <source>
        <dbReference type="Google" id="ProtNLM"/>
    </source>
</evidence>
<evidence type="ECO:0000259" key="7">
    <source>
        <dbReference type="Pfam" id="PF08240"/>
    </source>
</evidence>
<evidence type="ECO:0000259" key="6">
    <source>
        <dbReference type="Pfam" id="PF00107"/>
    </source>
</evidence>
<evidence type="ECO:0000256" key="1">
    <source>
        <dbReference type="ARBA" id="ARBA00001947"/>
    </source>
</evidence>
<dbReference type="Pfam" id="PF00107">
    <property type="entry name" value="ADH_zinc_N"/>
    <property type="match status" value="1"/>
</dbReference>
<keyword evidence="2" id="KW-0479">Metal-binding</keyword>
<sequence>ARLRRPRDRRYSRACRQQGREGHQVGDRVGVGAQNNSCLKPDCEECSNGDENYCTHGTNTFADTYPDGSMSYGGYADYHRAPSHFVMKIPDGIASEAAAPMLCGGITLYSPLKNHGCGPGKKVGIIGSQGRQEVRRLKMGADEYISTDEDKEWAKHHARSLDLIVCTVSSPKMPLTDYLGLLRTKGTFVQVGAPEDKLPDLTAFAFIVKGVQFAGSAIGPPWQIDEMLKFAADKKLQPWIEKIPMEKANDAIVRVRV</sequence>
<dbReference type="CDD" id="cd05283">
    <property type="entry name" value="CAD1"/>
    <property type="match status" value="1"/>
</dbReference>
<evidence type="ECO:0000256" key="3">
    <source>
        <dbReference type="ARBA" id="ARBA00022833"/>
    </source>
</evidence>
<evidence type="ECO:0000256" key="4">
    <source>
        <dbReference type="ARBA" id="ARBA00023002"/>
    </source>
</evidence>
<feature type="compositionally biased region" description="Basic residues" evidence="5">
    <location>
        <begin position="1"/>
        <end position="13"/>
    </location>
</feature>
<dbReference type="InterPro" id="IPR011032">
    <property type="entry name" value="GroES-like_sf"/>
</dbReference>
<evidence type="ECO:0000313" key="8">
    <source>
        <dbReference type="EMBL" id="POS81778.1"/>
    </source>
</evidence>
<dbReference type="SUPFAM" id="SSF50129">
    <property type="entry name" value="GroES-like"/>
    <property type="match status" value="1"/>
</dbReference>
<accession>A0A2S4PID9</accession>
<evidence type="ECO:0000256" key="2">
    <source>
        <dbReference type="ARBA" id="ARBA00022723"/>
    </source>
</evidence>
<dbReference type="Proteomes" id="UP000237438">
    <property type="component" value="Unassembled WGS sequence"/>
</dbReference>
<dbReference type="Gene3D" id="3.40.50.720">
    <property type="entry name" value="NAD(P)-binding Rossmann-like Domain"/>
    <property type="match status" value="2"/>
</dbReference>
<dbReference type="EMBL" id="PEDP01008017">
    <property type="protein sequence ID" value="POS81778.1"/>
    <property type="molecule type" value="Genomic_DNA"/>
</dbReference>
<dbReference type="InterPro" id="IPR013149">
    <property type="entry name" value="ADH-like_C"/>
</dbReference>
<keyword evidence="3" id="KW-0862">Zinc</keyword>
<feature type="non-terminal residue" evidence="8">
    <location>
        <position position="257"/>
    </location>
</feature>
<protein>
    <recommendedName>
        <fullName evidence="10">Alcohol dehydrogenase-like C-terminal domain-containing protein</fullName>
    </recommendedName>
</protein>
<dbReference type="OrthoDB" id="1879366at2759"/>
<feature type="domain" description="Alcohol dehydrogenase-like N-terminal" evidence="7">
    <location>
        <begin position="20"/>
        <end position="91"/>
    </location>
</feature>
<comment type="caution">
    <text evidence="8">The sequence shown here is derived from an EMBL/GenBank/DDBJ whole genome shotgun (WGS) entry which is preliminary data.</text>
</comment>